<gene>
    <name evidence="1" type="ORF">AKL17_1626</name>
</gene>
<evidence type="ECO:0000313" key="1">
    <source>
        <dbReference type="EMBL" id="AMY68878.1"/>
    </source>
</evidence>
<name>A0A159Z3R5_9RHOB</name>
<evidence type="ECO:0000313" key="2">
    <source>
        <dbReference type="Proteomes" id="UP000076128"/>
    </source>
</evidence>
<sequence length="70" mass="7771">MTDTPTAEPELRQRIEAAVAVRAQQYTRLADDIWDFAETGFAEHRVCGGAALWMPYPAAAQPVKHTQSRA</sequence>
<protein>
    <submittedName>
        <fullName evidence="1">Uncharacterized protein</fullName>
    </submittedName>
</protein>
<dbReference type="EMBL" id="CP012661">
    <property type="protein sequence ID" value="AMY68878.1"/>
    <property type="molecule type" value="Genomic_DNA"/>
</dbReference>
<reference evidence="1 2" key="1">
    <citation type="submission" date="2015-09" db="EMBL/GenBank/DDBJ databases">
        <title>Complete genome sequence of Defluviimonas alba cai42t isolated from an oilfield in Xinjiang.</title>
        <authorList>
            <person name="Geng S."/>
            <person name="Pan X."/>
            <person name="Wu X."/>
        </authorList>
    </citation>
    <scope>NUCLEOTIDE SEQUENCE [LARGE SCALE GENOMIC DNA]</scope>
    <source>
        <strain evidence="2">cai42</strain>
    </source>
</reference>
<dbReference type="AlphaFoldDB" id="A0A159Z3R5"/>
<keyword evidence="2" id="KW-1185">Reference proteome</keyword>
<proteinExistence type="predicted"/>
<dbReference type="KEGG" id="daa:AKL17_1626"/>
<dbReference type="Proteomes" id="UP000076128">
    <property type="component" value="Chromosome"/>
</dbReference>
<accession>A0A159Z3R5</accession>
<organism evidence="1 2">
    <name type="scientific">Frigidibacter mobilis</name>
    <dbReference type="NCBI Taxonomy" id="1335048"/>
    <lineage>
        <taxon>Bacteria</taxon>
        <taxon>Pseudomonadati</taxon>
        <taxon>Pseudomonadota</taxon>
        <taxon>Alphaproteobacteria</taxon>
        <taxon>Rhodobacterales</taxon>
        <taxon>Paracoccaceae</taxon>
        <taxon>Frigidibacter</taxon>
    </lineage>
</organism>